<comment type="caution">
    <text evidence="1">The sequence shown here is derived from an EMBL/GenBank/DDBJ whole genome shotgun (WGS) entry which is preliminary data.</text>
</comment>
<dbReference type="EMBL" id="BNAH01000012">
    <property type="protein sequence ID" value="GHE97533.1"/>
    <property type="molecule type" value="Genomic_DNA"/>
</dbReference>
<sequence>MAVIAIATSTEKNKATIGISKVPRPNPEKKVSRDARKLTTTMMIKLSIF</sequence>
<protein>
    <submittedName>
        <fullName evidence="1">Uncharacterized protein</fullName>
    </submittedName>
</protein>
<reference evidence="2" key="1">
    <citation type="journal article" date="2019" name="Int. J. Syst. Evol. Microbiol.">
        <title>The Global Catalogue of Microorganisms (GCM) 10K type strain sequencing project: providing services to taxonomists for standard genome sequencing and annotation.</title>
        <authorList>
            <consortium name="The Broad Institute Genomics Platform"/>
            <consortium name="The Broad Institute Genome Sequencing Center for Infectious Disease"/>
            <person name="Wu L."/>
            <person name="Ma J."/>
        </authorList>
    </citation>
    <scope>NUCLEOTIDE SEQUENCE [LARGE SCALE GENOMIC DNA]</scope>
    <source>
        <strain evidence="2">CGMCC 1.15922</strain>
    </source>
</reference>
<dbReference type="Proteomes" id="UP000626370">
    <property type="component" value="Unassembled WGS sequence"/>
</dbReference>
<organism evidence="1 2">
    <name type="scientific">Thalassotalea profundi</name>
    <dbReference type="NCBI Taxonomy" id="2036687"/>
    <lineage>
        <taxon>Bacteria</taxon>
        <taxon>Pseudomonadati</taxon>
        <taxon>Pseudomonadota</taxon>
        <taxon>Gammaproteobacteria</taxon>
        <taxon>Alteromonadales</taxon>
        <taxon>Colwelliaceae</taxon>
        <taxon>Thalassotalea</taxon>
    </lineage>
</organism>
<accession>A0ABQ3J108</accession>
<gene>
    <name evidence="1" type="ORF">GCM10011501_28920</name>
</gene>
<name>A0ABQ3J108_9GAMM</name>
<evidence type="ECO:0000313" key="1">
    <source>
        <dbReference type="EMBL" id="GHE97533.1"/>
    </source>
</evidence>
<proteinExistence type="predicted"/>
<keyword evidence="2" id="KW-1185">Reference proteome</keyword>
<evidence type="ECO:0000313" key="2">
    <source>
        <dbReference type="Proteomes" id="UP000626370"/>
    </source>
</evidence>